<organism evidence="1 2">
    <name type="scientific">Sinanodonta woodiana</name>
    <name type="common">Chinese pond mussel</name>
    <name type="synonym">Anodonta woodiana</name>
    <dbReference type="NCBI Taxonomy" id="1069815"/>
    <lineage>
        <taxon>Eukaryota</taxon>
        <taxon>Metazoa</taxon>
        <taxon>Spiralia</taxon>
        <taxon>Lophotrochozoa</taxon>
        <taxon>Mollusca</taxon>
        <taxon>Bivalvia</taxon>
        <taxon>Autobranchia</taxon>
        <taxon>Heteroconchia</taxon>
        <taxon>Palaeoheterodonta</taxon>
        <taxon>Unionida</taxon>
        <taxon>Unionoidea</taxon>
        <taxon>Unionidae</taxon>
        <taxon>Unioninae</taxon>
        <taxon>Sinanodonta</taxon>
    </lineage>
</organism>
<dbReference type="Proteomes" id="UP001634394">
    <property type="component" value="Unassembled WGS sequence"/>
</dbReference>
<reference evidence="1 2" key="1">
    <citation type="submission" date="2024-11" db="EMBL/GenBank/DDBJ databases">
        <title>Chromosome-level genome assembly of the freshwater bivalve Anodonta woodiana.</title>
        <authorList>
            <person name="Chen X."/>
        </authorList>
    </citation>
    <scope>NUCLEOTIDE SEQUENCE [LARGE SCALE GENOMIC DNA]</scope>
    <source>
        <strain evidence="1">MN2024</strain>
        <tissue evidence="1">Gills</tissue>
    </source>
</reference>
<accession>A0ABD3X2V1</accession>
<name>A0ABD3X2V1_SINWO</name>
<proteinExistence type="predicted"/>
<comment type="caution">
    <text evidence="1">The sequence shown here is derived from an EMBL/GenBank/DDBJ whole genome shotgun (WGS) entry which is preliminary data.</text>
</comment>
<evidence type="ECO:0000313" key="2">
    <source>
        <dbReference type="Proteomes" id="UP001634394"/>
    </source>
</evidence>
<protein>
    <submittedName>
        <fullName evidence="1">Uncharacterized protein</fullName>
    </submittedName>
</protein>
<sequence>RTTKEIKPKCMDVGSQTDFGESTVAESKLRCMDVGSQTDFGESTVAESKLKCMDADTKADSGYLARELIDQFKSKENPDPIQNEQDKGHMIFSGISSVDWTLHPSKQLVMPKPSSFETCEVCTHLCASLSVMSIISSKDSQGRAESTENVANITAEQFGSKTVVAFPKATTQDGVAAGTSPSFTPTVTTQWIFSKTGTSSGLPTTLGGLPTTKTSPTGGTITNLSRLSIFGSLPIITTPGGLPTATASPSGGTITNLSRLSIFGSLPIITTPGGLPTATASPSGGTITNL</sequence>
<dbReference type="AlphaFoldDB" id="A0ABD3X2V1"/>
<evidence type="ECO:0000313" key="1">
    <source>
        <dbReference type="EMBL" id="KAL3880564.1"/>
    </source>
</evidence>
<dbReference type="EMBL" id="JBJQND010000004">
    <property type="protein sequence ID" value="KAL3880564.1"/>
    <property type="molecule type" value="Genomic_DNA"/>
</dbReference>
<keyword evidence="2" id="KW-1185">Reference proteome</keyword>
<gene>
    <name evidence="1" type="ORF">ACJMK2_032795</name>
</gene>
<feature type="non-terminal residue" evidence="1">
    <location>
        <position position="1"/>
    </location>
</feature>